<feature type="domain" description="2Fe-2S ferredoxin-type" evidence="8">
    <location>
        <begin position="239"/>
        <end position="324"/>
    </location>
</feature>
<keyword evidence="6" id="KW-0408">Iron</keyword>
<dbReference type="Gene3D" id="3.40.50.80">
    <property type="entry name" value="Nucleotide-binding domain of ferredoxin-NADP reductase (FNR) module"/>
    <property type="match status" value="1"/>
</dbReference>
<comment type="caution">
    <text evidence="10">The sequence shown here is derived from an EMBL/GenBank/DDBJ whole genome shotgun (WGS) entry which is preliminary data.</text>
</comment>
<dbReference type="PROSITE" id="PS00197">
    <property type="entry name" value="2FE2S_FER_1"/>
    <property type="match status" value="1"/>
</dbReference>
<evidence type="ECO:0000256" key="4">
    <source>
        <dbReference type="ARBA" id="ARBA00022723"/>
    </source>
</evidence>
<dbReference type="PROSITE" id="PS51085">
    <property type="entry name" value="2FE2S_FER_2"/>
    <property type="match status" value="1"/>
</dbReference>
<dbReference type="PROSITE" id="PS51384">
    <property type="entry name" value="FAD_FR"/>
    <property type="match status" value="1"/>
</dbReference>
<evidence type="ECO:0000256" key="2">
    <source>
        <dbReference type="ARBA" id="ARBA00022630"/>
    </source>
</evidence>
<dbReference type="InterPro" id="IPR017938">
    <property type="entry name" value="Riboflavin_synthase-like_b-brl"/>
</dbReference>
<dbReference type="InterPro" id="IPR017927">
    <property type="entry name" value="FAD-bd_FR_type"/>
</dbReference>
<dbReference type="InterPro" id="IPR001041">
    <property type="entry name" value="2Fe-2S_ferredoxin-type"/>
</dbReference>
<comment type="cofactor">
    <cofactor evidence="1">
        <name>FAD</name>
        <dbReference type="ChEBI" id="CHEBI:57692"/>
    </cofactor>
</comment>
<evidence type="ECO:0000256" key="7">
    <source>
        <dbReference type="ARBA" id="ARBA00023014"/>
    </source>
</evidence>
<dbReference type="Pfam" id="PF00111">
    <property type="entry name" value="Fer2"/>
    <property type="match status" value="1"/>
</dbReference>
<dbReference type="SUPFAM" id="SSF54292">
    <property type="entry name" value="2Fe-2S ferredoxin-like"/>
    <property type="match status" value="1"/>
</dbReference>
<dbReference type="PANTHER" id="PTHR47354:SF1">
    <property type="entry name" value="CARNITINE MONOOXYGENASE REDUCTASE SUBUNIT"/>
    <property type="match status" value="1"/>
</dbReference>
<keyword evidence="4" id="KW-0479">Metal-binding</keyword>
<evidence type="ECO:0000256" key="6">
    <source>
        <dbReference type="ARBA" id="ARBA00023004"/>
    </source>
</evidence>
<dbReference type="EMBL" id="JAERRJ010000008">
    <property type="protein sequence ID" value="MBL1077112.1"/>
    <property type="molecule type" value="Genomic_DNA"/>
</dbReference>
<dbReference type="Gene3D" id="2.40.30.10">
    <property type="entry name" value="Translation factors"/>
    <property type="match status" value="1"/>
</dbReference>
<accession>A0ABS1M909</accession>
<evidence type="ECO:0000313" key="10">
    <source>
        <dbReference type="EMBL" id="MBL1077112.1"/>
    </source>
</evidence>
<dbReference type="CDD" id="cd00207">
    <property type="entry name" value="fer2"/>
    <property type="match status" value="1"/>
</dbReference>
<organism evidence="10 11">
    <name type="scientific">Nocardia acididurans</name>
    <dbReference type="NCBI Taxonomy" id="2802282"/>
    <lineage>
        <taxon>Bacteria</taxon>
        <taxon>Bacillati</taxon>
        <taxon>Actinomycetota</taxon>
        <taxon>Actinomycetes</taxon>
        <taxon>Mycobacteriales</taxon>
        <taxon>Nocardiaceae</taxon>
        <taxon>Nocardia</taxon>
    </lineage>
</organism>
<protein>
    <submittedName>
        <fullName evidence="10">Oxidoreductase</fullName>
    </submittedName>
</protein>
<keyword evidence="7" id="KW-0411">Iron-sulfur</keyword>
<keyword evidence="5" id="KW-0560">Oxidoreductase</keyword>
<dbReference type="PRINTS" id="PR00409">
    <property type="entry name" value="PHDIOXRDTASE"/>
</dbReference>
<dbReference type="InterPro" id="IPR050415">
    <property type="entry name" value="MRET"/>
</dbReference>
<dbReference type="CDD" id="cd06185">
    <property type="entry name" value="PDR_like"/>
    <property type="match status" value="1"/>
</dbReference>
<dbReference type="InterPro" id="IPR012675">
    <property type="entry name" value="Beta-grasp_dom_sf"/>
</dbReference>
<sequence>MTELAQDPRTTQTTGTTELTVRVANRRDEADGVFTLELTALDGGELPGWAAGAHIDVEAGPAGVRQYSLCGDPAERDRWRIAVLHQPGGRGGSAYLHRAATPGSELRVSVPRNNFELVTAPEYVFVAGGIGITPILPMITAARAAGARWRLFYGGRTRAHMAFADRLAAHPEVTLLPQDSDGLLPLARILDSAGAAAVYCCGPEPLLDAVEKECAARGCTVHIERFTPRTVTAAPNRAFEVRLAGSGGVYRVGERRSIADVLIAAGIDVITSCREGTCGTCETAVVSGEIDHRDSVLTAAERERGDTMMLCVSRARSEVLVLDL</sequence>
<evidence type="ECO:0000256" key="5">
    <source>
        <dbReference type="ARBA" id="ARBA00023002"/>
    </source>
</evidence>
<dbReference type="InterPro" id="IPR006058">
    <property type="entry name" value="2Fe2S_fd_BS"/>
</dbReference>
<dbReference type="Gene3D" id="3.10.20.30">
    <property type="match status" value="1"/>
</dbReference>
<evidence type="ECO:0000259" key="9">
    <source>
        <dbReference type="PROSITE" id="PS51384"/>
    </source>
</evidence>
<dbReference type="InterPro" id="IPR039261">
    <property type="entry name" value="FNR_nucleotide-bd"/>
</dbReference>
<proteinExistence type="predicted"/>
<gene>
    <name evidence="10" type="ORF">JK358_22190</name>
</gene>
<keyword evidence="2" id="KW-0285">Flavoprotein</keyword>
<dbReference type="SUPFAM" id="SSF63380">
    <property type="entry name" value="Riboflavin synthase domain-like"/>
    <property type="match status" value="1"/>
</dbReference>
<dbReference type="RefSeq" id="WP_201949741.1">
    <property type="nucleotide sequence ID" value="NZ_JAERRJ010000008.1"/>
</dbReference>
<evidence type="ECO:0000313" key="11">
    <source>
        <dbReference type="Proteomes" id="UP000602198"/>
    </source>
</evidence>
<dbReference type="PANTHER" id="PTHR47354">
    <property type="entry name" value="NADH OXIDOREDUCTASE HCR"/>
    <property type="match status" value="1"/>
</dbReference>
<evidence type="ECO:0000256" key="3">
    <source>
        <dbReference type="ARBA" id="ARBA00022714"/>
    </source>
</evidence>
<name>A0ABS1M909_9NOCA</name>
<dbReference type="Proteomes" id="UP000602198">
    <property type="component" value="Unassembled WGS sequence"/>
</dbReference>
<evidence type="ECO:0000256" key="1">
    <source>
        <dbReference type="ARBA" id="ARBA00001974"/>
    </source>
</evidence>
<feature type="domain" description="FAD-binding FR-type" evidence="9">
    <location>
        <begin position="16"/>
        <end position="118"/>
    </location>
</feature>
<evidence type="ECO:0000259" key="8">
    <source>
        <dbReference type="PROSITE" id="PS51085"/>
    </source>
</evidence>
<dbReference type="InterPro" id="IPR036010">
    <property type="entry name" value="2Fe-2S_ferredoxin-like_sf"/>
</dbReference>
<dbReference type="SUPFAM" id="SSF52343">
    <property type="entry name" value="Ferredoxin reductase-like, C-terminal NADP-linked domain"/>
    <property type="match status" value="1"/>
</dbReference>
<keyword evidence="3" id="KW-0001">2Fe-2S</keyword>
<reference evidence="10 11" key="1">
    <citation type="submission" date="2021-01" db="EMBL/GenBank/DDBJ databases">
        <title>WGS of actinomycetes isolated from Thailand.</title>
        <authorList>
            <person name="Thawai C."/>
        </authorList>
    </citation>
    <scope>NUCLEOTIDE SEQUENCE [LARGE SCALE GENOMIC DNA]</scope>
    <source>
        <strain evidence="10 11">LPG 2</strain>
    </source>
</reference>
<keyword evidence="11" id="KW-1185">Reference proteome</keyword>